<gene>
    <name evidence="1" type="ORF">SAMN05216581_5243</name>
</gene>
<accession>A0A1H6PDA7</accession>
<dbReference type="Proteomes" id="UP000182272">
    <property type="component" value="Chromosome I"/>
</dbReference>
<dbReference type="AlphaFoldDB" id="A0A1H6PDA7"/>
<evidence type="ECO:0000313" key="2">
    <source>
        <dbReference type="Proteomes" id="UP000182272"/>
    </source>
</evidence>
<dbReference type="EMBL" id="LT629972">
    <property type="protein sequence ID" value="SEI23626.1"/>
    <property type="molecule type" value="Genomic_DNA"/>
</dbReference>
<dbReference type="OrthoDB" id="9950078at2"/>
<organism evidence="1 2">
    <name type="scientific">Pseudomonas asplenii</name>
    <dbReference type="NCBI Taxonomy" id="53407"/>
    <lineage>
        <taxon>Bacteria</taxon>
        <taxon>Pseudomonadati</taxon>
        <taxon>Pseudomonadota</taxon>
        <taxon>Gammaproteobacteria</taxon>
        <taxon>Pseudomonadales</taxon>
        <taxon>Pseudomonadaceae</taxon>
        <taxon>Pseudomonas</taxon>
    </lineage>
</organism>
<name>A0A1H6PDA7_9PSED</name>
<sequence>MEHTTSTLAAELKRQIVGQLPPRPLVGGGFHHFELRASVIAEVSTEVSYAAFEIVLRDLSAECPEWEIELEGSHGSLKATFSR</sequence>
<evidence type="ECO:0000313" key="1">
    <source>
        <dbReference type="EMBL" id="SEI23626.1"/>
    </source>
</evidence>
<proteinExistence type="predicted"/>
<reference evidence="1 2" key="1">
    <citation type="submission" date="2016-10" db="EMBL/GenBank/DDBJ databases">
        <authorList>
            <person name="de Groot N.N."/>
        </authorList>
    </citation>
    <scope>NUCLEOTIDE SEQUENCE [LARGE SCALE GENOMIC DNA]</scope>
    <source>
        <strain evidence="1 2">LMG 2158</strain>
    </source>
</reference>
<protein>
    <submittedName>
        <fullName evidence="1">Uncharacterized protein</fullName>
    </submittedName>
</protein>
<dbReference type="RefSeq" id="WP_019360533.1">
    <property type="nucleotide sequence ID" value="NZ_LT629972.1"/>
</dbReference>